<organism evidence="3 4">
    <name type="scientific">Gracilibacillus xinjiangensis</name>
    <dbReference type="NCBI Taxonomy" id="1193282"/>
    <lineage>
        <taxon>Bacteria</taxon>
        <taxon>Bacillati</taxon>
        <taxon>Bacillota</taxon>
        <taxon>Bacilli</taxon>
        <taxon>Bacillales</taxon>
        <taxon>Bacillaceae</taxon>
        <taxon>Gracilibacillus</taxon>
    </lineage>
</organism>
<evidence type="ECO:0000313" key="4">
    <source>
        <dbReference type="Proteomes" id="UP001595882"/>
    </source>
</evidence>
<proteinExistence type="predicted"/>
<sequence length="158" mass="18724">MEKLYSIQEVAQKLGIPKDTLRYYDRIGIISPSRDNNRYRKYSRDDLIDLMNIQIMQYADFSLDEIKEKFIGIRKVENIDSAYCEDVALFLDAKNAETRMKITHLEKVSKLLDMVAETLRDFNQESDQRLAEFVRELYKDIRDNEPEFSKKGCDRHQG</sequence>
<protein>
    <submittedName>
        <fullName evidence="3">MerR family transcriptional regulator</fullName>
    </submittedName>
</protein>
<dbReference type="PANTHER" id="PTHR30204:SF97">
    <property type="entry name" value="MERR FAMILY REGULATORY PROTEIN"/>
    <property type="match status" value="1"/>
</dbReference>
<gene>
    <name evidence="3" type="ORF">ACFOY7_09695</name>
</gene>
<dbReference type="RefSeq" id="WP_390251804.1">
    <property type="nucleotide sequence ID" value="NZ_JBHSDT010000004.1"/>
</dbReference>
<feature type="domain" description="HTH merR-type" evidence="2">
    <location>
        <begin position="4"/>
        <end position="72"/>
    </location>
</feature>
<dbReference type="InterPro" id="IPR009061">
    <property type="entry name" value="DNA-bd_dom_put_sf"/>
</dbReference>
<keyword evidence="4" id="KW-1185">Reference proteome</keyword>
<dbReference type="Proteomes" id="UP001595882">
    <property type="component" value="Unassembled WGS sequence"/>
</dbReference>
<evidence type="ECO:0000313" key="3">
    <source>
        <dbReference type="EMBL" id="MFC4403351.1"/>
    </source>
</evidence>
<name>A0ABV8WXN6_9BACI</name>
<dbReference type="CDD" id="cd00592">
    <property type="entry name" value="HTH_MerR-like"/>
    <property type="match status" value="1"/>
</dbReference>
<reference evidence="4" key="1">
    <citation type="journal article" date="2019" name="Int. J. Syst. Evol. Microbiol.">
        <title>The Global Catalogue of Microorganisms (GCM) 10K type strain sequencing project: providing services to taxonomists for standard genome sequencing and annotation.</title>
        <authorList>
            <consortium name="The Broad Institute Genomics Platform"/>
            <consortium name="The Broad Institute Genome Sequencing Center for Infectious Disease"/>
            <person name="Wu L."/>
            <person name="Ma J."/>
        </authorList>
    </citation>
    <scope>NUCLEOTIDE SEQUENCE [LARGE SCALE GENOMIC DNA]</scope>
    <source>
        <strain evidence="4">CCUG 37865</strain>
    </source>
</reference>
<keyword evidence="1" id="KW-0238">DNA-binding</keyword>
<dbReference type="InterPro" id="IPR047057">
    <property type="entry name" value="MerR_fam"/>
</dbReference>
<dbReference type="EMBL" id="JBHSDT010000004">
    <property type="protein sequence ID" value="MFC4403351.1"/>
    <property type="molecule type" value="Genomic_DNA"/>
</dbReference>
<dbReference type="InterPro" id="IPR000551">
    <property type="entry name" value="MerR-type_HTH_dom"/>
</dbReference>
<dbReference type="Gene3D" id="1.10.1660.10">
    <property type="match status" value="1"/>
</dbReference>
<dbReference type="PANTHER" id="PTHR30204">
    <property type="entry name" value="REDOX-CYCLING DRUG-SENSING TRANSCRIPTIONAL ACTIVATOR SOXR"/>
    <property type="match status" value="1"/>
</dbReference>
<dbReference type="PROSITE" id="PS50937">
    <property type="entry name" value="HTH_MERR_2"/>
    <property type="match status" value="1"/>
</dbReference>
<evidence type="ECO:0000256" key="1">
    <source>
        <dbReference type="ARBA" id="ARBA00023125"/>
    </source>
</evidence>
<evidence type="ECO:0000259" key="2">
    <source>
        <dbReference type="PROSITE" id="PS50937"/>
    </source>
</evidence>
<dbReference type="SMART" id="SM00422">
    <property type="entry name" value="HTH_MERR"/>
    <property type="match status" value="1"/>
</dbReference>
<dbReference type="Pfam" id="PF13411">
    <property type="entry name" value="MerR_1"/>
    <property type="match status" value="1"/>
</dbReference>
<comment type="caution">
    <text evidence="3">The sequence shown here is derived from an EMBL/GenBank/DDBJ whole genome shotgun (WGS) entry which is preliminary data.</text>
</comment>
<dbReference type="SUPFAM" id="SSF46955">
    <property type="entry name" value="Putative DNA-binding domain"/>
    <property type="match status" value="1"/>
</dbReference>
<accession>A0ABV8WXN6</accession>